<evidence type="ECO:0000256" key="1">
    <source>
        <dbReference type="SAM" id="Phobius"/>
    </source>
</evidence>
<keyword evidence="1" id="KW-0472">Membrane</keyword>
<feature type="transmembrane region" description="Helical" evidence="1">
    <location>
        <begin position="46"/>
        <end position="67"/>
    </location>
</feature>
<dbReference type="AlphaFoldDB" id="A0AA39MPM3"/>
<proteinExistence type="predicted"/>
<sequence>MRMGRRLSSNISTTILKKFRAAQPHPIVFQYSNTKHSEPSFPVSDYFQVMVWFCVLSLHIFLGLGFFPQGMLLRSGVPSQLWYHDDVPAYCLSKWQYIFHVCRTILTFDASASCKAYSHPIQATHNVSHLPRLLALQVLHNRNGSECQKVELAFPKSRRFPCRCSVSTCRLLAPSPVLLTFSG</sequence>
<name>A0AA39MPM3_9AGAR</name>
<comment type="caution">
    <text evidence="2">The sequence shown here is derived from an EMBL/GenBank/DDBJ whole genome shotgun (WGS) entry which is preliminary data.</text>
</comment>
<keyword evidence="1" id="KW-0812">Transmembrane</keyword>
<dbReference type="EMBL" id="JAUEPT010000029">
    <property type="protein sequence ID" value="KAK0441603.1"/>
    <property type="molecule type" value="Genomic_DNA"/>
</dbReference>
<protein>
    <submittedName>
        <fullName evidence="2">Uncharacterized protein</fullName>
    </submittedName>
</protein>
<organism evidence="2 3">
    <name type="scientific">Armillaria borealis</name>
    <dbReference type="NCBI Taxonomy" id="47425"/>
    <lineage>
        <taxon>Eukaryota</taxon>
        <taxon>Fungi</taxon>
        <taxon>Dikarya</taxon>
        <taxon>Basidiomycota</taxon>
        <taxon>Agaricomycotina</taxon>
        <taxon>Agaricomycetes</taxon>
        <taxon>Agaricomycetidae</taxon>
        <taxon>Agaricales</taxon>
        <taxon>Marasmiineae</taxon>
        <taxon>Physalacriaceae</taxon>
        <taxon>Armillaria</taxon>
    </lineage>
</organism>
<evidence type="ECO:0000313" key="2">
    <source>
        <dbReference type="EMBL" id="KAK0441603.1"/>
    </source>
</evidence>
<keyword evidence="3" id="KW-1185">Reference proteome</keyword>
<keyword evidence="1" id="KW-1133">Transmembrane helix</keyword>
<reference evidence="2" key="1">
    <citation type="submission" date="2023-06" db="EMBL/GenBank/DDBJ databases">
        <authorList>
            <consortium name="Lawrence Berkeley National Laboratory"/>
            <person name="Ahrendt S."/>
            <person name="Sahu N."/>
            <person name="Indic B."/>
            <person name="Wong-Bajracharya J."/>
            <person name="Merenyi Z."/>
            <person name="Ke H.-M."/>
            <person name="Monk M."/>
            <person name="Kocsube S."/>
            <person name="Drula E."/>
            <person name="Lipzen A."/>
            <person name="Balint B."/>
            <person name="Henrissat B."/>
            <person name="Andreopoulos B."/>
            <person name="Martin F.M."/>
            <person name="Harder C.B."/>
            <person name="Rigling D."/>
            <person name="Ford K.L."/>
            <person name="Foster G.D."/>
            <person name="Pangilinan J."/>
            <person name="Papanicolaou A."/>
            <person name="Barry K."/>
            <person name="LaButti K."/>
            <person name="Viragh M."/>
            <person name="Koriabine M."/>
            <person name="Yan M."/>
            <person name="Riley R."/>
            <person name="Champramary S."/>
            <person name="Plett K.L."/>
            <person name="Tsai I.J."/>
            <person name="Slot J."/>
            <person name="Sipos G."/>
            <person name="Plett J."/>
            <person name="Nagy L.G."/>
            <person name="Grigoriev I.V."/>
        </authorList>
    </citation>
    <scope>NUCLEOTIDE SEQUENCE</scope>
    <source>
        <strain evidence="2">FPL87.14</strain>
    </source>
</reference>
<dbReference type="Proteomes" id="UP001175226">
    <property type="component" value="Unassembled WGS sequence"/>
</dbReference>
<accession>A0AA39MPM3</accession>
<evidence type="ECO:0000313" key="3">
    <source>
        <dbReference type="Proteomes" id="UP001175226"/>
    </source>
</evidence>
<gene>
    <name evidence="2" type="ORF">EV421DRAFT_630078</name>
</gene>